<keyword evidence="1" id="KW-0805">Transcription regulation</keyword>
<dbReference type="EMBL" id="SMAR01000033">
    <property type="protein sequence ID" value="TCT34633.1"/>
    <property type="molecule type" value="Genomic_DNA"/>
</dbReference>
<dbReference type="OrthoDB" id="8480222at2"/>
<name>A0A4R3NI43_9HYPH</name>
<proteinExistence type="predicted"/>
<dbReference type="Proteomes" id="UP000295097">
    <property type="component" value="Unassembled WGS sequence"/>
</dbReference>
<dbReference type="Gene3D" id="1.10.10.2690">
    <property type="match status" value="1"/>
</dbReference>
<keyword evidence="4" id="KW-1185">Reference proteome</keyword>
<dbReference type="AlphaFoldDB" id="A0A4R3NI43"/>
<comment type="caution">
    <text evidence="3">The sequence shown here is derived from an EMBL/GenBank/DDBJ whole genome shotgun (WGS) entry which is preliminary data.</text>
</comment>
<reference evidence="3 4" key="1">
    <citation type="submission" date="2019-03" db="EMBL/GenBank/DDBJ databases">
        <title>Freshwater and sediment microbial communities from various areas in North America, analyzing microbe dynamics in response to fracking.</title>
        <authorList>
            <person name="Lamendella R."/>
        </authorList>
    </citation>
    <scope>NUCLEOTIDE SEQUENCE [LARGE SCALE GENOMIC DNA]</scope>
    <source>
        <strain evidence="3 4">175.2</strain>
    </source>
</reference>
<sequence length="93" mass="10302">MIDRLMLRAGGSALRSIRFAVAQMPELQARRQAVEIYLLVTACNVRQATAAALCGCTKQNISKHLRRVEKAREDPAFDAALTKIETVMTGEQQ</sequence>
<organism evidence="3 4">
    <name type="scientific">Martelella mediterranea</name>
    <dbReference type="NCBI Taxonomy" id="293089"/>
    <lineage>
        <taxon>Bacteria</taxon>
        <taxon>Pseudomonadati</taxon>
        <taxon>Pseudomonadota</taxon>
        <taxon>Alphaproteobacteria</taxon>
        <taxon>Hyphomicrobiales</taxon>
        <taxon>Aurantimonadaceae</taxon>
        <taxon>Martelella</taxon>
    </lineage>
</organism>
<gene>
    <name evidence="3" type="ORF">EDC90_103327</name>
</gene>
<evidence type="ECO:0000313" key="4">
    <source>
        <dbReference type="Proteomes" id="UP000295097"/>
    </source>
</evidence>
<keyword evidence="2" id="KW-0804">Transcription</keyword>
<accession>A0A4R3NI43</accession>
<evidence type="ECO:0000313" key="3">
    <source>
        <dbReference type="EMBL" id="TCT34633.1"/>
    </source>
</evidence>
<protein>
    <submittedName>
        <fullName evidence="3">Uncharacterized protein</fullName>
    </submittedName>
</protein>
<dbReference type="InterPro" id="IPR053721">
    <property type="entry name" value="Fimbrial_Adhesin_Reg"/>
</dbReference>
<evidence type="ECO:0000256" key="2">
    <source>
        <dbReference type="ARBA" id="ARBA00023163"/>
    </source>
</evidence>
<dbReference type="RefSeq" id="WP_132313669.1">
    <property type="nucleotide sequence ID" value="NZ_SMAR01000033.1"/>
</dbReference>
<evidence type="ECO:0000256" key="1">
    <source>
        <dbReference type="ARBA" id="ARBA00023015"/>
    </source>
</evidence>